<accession>A0A9D1KAZ0</accession>
<dbReference type="PANTHER" id="PTHR42846">
    <property type="entry name" value="NI-SIROHYDROCHLORIN A,C-DIAMIDE REDUCTIVE CYCLASE COMPLEX, COMPONENT CFBD"/>
    <property type="match status" value="1"/>
</dbReference>
<dbReference type="GO" id="GO:0016491">
    <property type="term" value="F:oxidoreductase activity"/>
    <property type="evidence" value="ECO:0007669"/>
    <property type="project" value="InterPro"/>
</dbReference>
<evidence type="ECO:0000259" key="1">
    <source>
        <dbReference type="Pfam" id="PF00148"/>
    </source>
</evidence>
<sequence length="273" mass="31749">MPLNKYGTFINARIAIFQHILLLKDVVILDCSTSGHAVYNYGHLSRLFCRRIDKTTYSTHFNEYDLALGRFDSVYQAIDEIKKNEKSKFLFLMPTSLNAILGTDIDALIADIKDKKKIDAFTISVDLNDDFYKGEIAFYSSLLPYIHIKESLCYNLIGDEVSHANQIKHQKIKQLLKNRLNIECLYDSLDFHFLSHLNFSNRINIITSQSALPLAKELFKKGIPFVFFNSLDKNEEEKQMKEIAKIIQTDFQVFFQDNDEYIKLQFKNVVQMT</sequence>
<dbReference type="SUPFAM" id="SSF53807">
    <property type="entry name" value="Helical backbone' metal receptor"/>
    <property type="match status" value="1"/>
</dbReference>
<reference evidence="2" key="2">
    <citation type="journal article" date="2021" name="PeerJ">
        <title>Extensive microbial diversity within the chicken gut microbiome revealed by metagenomics and culture.</title>
        <authorList>
            <person name="Gilroy R."/>
            <person name="Ravi A."/>
            <person name="Getino M."/>
            <person name="Pursley I."/>
            <person name="Horton D.L."/>
            <person name="Alikhan N.F."/>
            <person name="Baker D."/>
            <person name="Gharbi K."/>
            <person name="Hall N."/>
            <person name="Watson M."/>
            <person name="Adriaenssens E.M."/>
            <person name="Foster-Nyarko E."/>
            <person name="Jarju S."/>
            <person name="Secka A."/>
            <person name="Antonio M."/>
            <person name="Oren A."/>
            <person name="Chaudhuri R.R."/>
            <person name="La Ragione R."/>
            <person name="Hildebrand F."/>
            <person name="Pallen M.J."/>
        </authorList>
    </citation>
    <scope>NUCLEOTIDE SEQUENCE</scope>
    <source>
        <strain evidence="2">14508</strain>
    </source>
</reference>
<name>A0A9D1KAZ0_9FIRM</name>
<dbReference type="InterPro" id="IPR052673">
    <property type="entry name" value="Ni-siroh_cyclase_CfbD"/>
</dbReference>
<organism evidence="2 3">
    <name type="scientific">Candidatus Caccosoma faecigallinarum</name>
    <dbReference type="NCBI Taxonomy" id="2840720"/>
    <lineage>
        <taxon>Bacteria</taxon>
        <taxon>Bacillati</taxon>
        <taxon>Bacillota</taxon>
        <taxon>Bacillota incertae sedis</taxon>
        <taxon>Candidatus Caccosoma</taxon>
    </lineage>
</organism>
<dbReference type="PANTHER" id="PTHR42846:SF1">
    <property type="entry name" value="NI-SIROHYDROCHLORIN A,C-DIAMIDE REDUCTIVE CYCLASE COMPLEX, COMPONENT CFBD"/>
    <property type="match status" value="1"/>
</dbReference>
<dbReference type="InterPro" id="IPR000510">
    <property type="entry name" value="Nase/OxRdtase_comp1"/>
</dbReference>
<dbReference type="Gene3D" id="3.40.50.1980">
    <property type="entry name" value="Nitrogenase molybdenum iron protein domain"/>
    <property type="match status" value="1"/>
</dbReference>
<dbReference type="Proteomes" id="UP000886893">
    <property type="component" value="Unassembled WGS sequence"/>
</dbReference>
<feature type="non-terminal residue" evidence="2">
    <location>
        <position position="273"/>
    </location>
</feature>
<comment type="caution">
    <text evidence="2">The sequence shown here is derived from an EMBL/GenBank/DDBJ whole genome shotgun (WGS) entry which is preliminary data.</text>
</comment>
<protein>
    <recommendedName>
        <fullName evidence="1">Nitrogenase/oxidoreductase component 1 domain-containing protein</fullName>
    </recommendedName>
</protein>
<dbReference type="AlphaFoldDB" id="A0A9D1KAZ0"/>
<reference evidence="2" key="1">
    <citation type="submission" date="2020-10" db="EMBL/GenBank/DDBJ databases">
        <authorList>
            <person name="Gilroy R."/>
        </authorList>
    </citation>
    <scope>NUCLEOTIDE SEQUENCE</scope>
    <source>
        <strain evidence="2">14508</strain>
    </source>
</reference>
<dbReference type="Pfam" id="PF00148">
    <property type="entry name" value="Oxidored_nitro"/>
    <property type="match status" value="1"/>
</dbReference>
<evidence type="ECO:0000313" key="3">
    <source>
        <dbReference type="Proteomes" id="UP000886893"/>
    </source>
</evidence>
<proteinExistence type="predicted"/>
<gene>
    <name evidence="2" type="ORF">IAD04_05070</name>
</gene>
<evidence type="ECO:0000313" key="2">
    <source>
        <dbReference type="EMBL" id="HIT17725.1"/>
    </source>
</evidence>
<dbReference type="EMBL" id="DVKI01000159">
    <property type="protein sequence ID" value="HIT17725.1"/>
    <property type="molecule type" value="Genomic_DNA"/>
</dbReference>
<feature type="domain" description="Nitrogenase/oxidoreductase component 1" evidence="1">
    <location>
        <begin position="23"/>
        <end position="177"/>
    </location>
</feature>